<evidence type="ECO:0000256" key="1">
    <source>
        <dbReference type="SAM" id="Phobius"/>
    </source>
</evidence>
<accession>A0A100W3I7</accession>
<reference evidence="3" key="2">
    <citation type="submission" date="2016-02" db="EMBL/GenBank/DDBJ databases">
        <title>Draft genome sequence of five rapidly growing Mycobacterium species.</title>
        <authorList>
            <person name="Katahira K."/>
            <person name="Gotou Y."/>
            <person name="Iida K."/>
            <person name="Ogura Y."/>
            <person name="Hayashi T."/>
        </authorList>
    </citation>
    <scope>NUCLEOTIDE SEQUENCE [LARGE SCALE GENOMIC DNA]</scope>
    <source>
        <strain evidence="3">JCM15654</strain>
    </source>
</reference>
<evidence type="ECO:0000313" key="3">
    <source>
        <dbReference type="Proteomes" id="UP000069620"/>
    </source>
</evidence>
<dbReference type="Proteomes" id="UP000069620">
    <property type="component" value="Unassembled WGS sequence"/>
</dbReference>
<keyword evidence="1" id="KW-0472">Membrane</keyword>
<name>A0A100W3I7_9MYCO</name>
<dbReference type="AlphaFoldDB" id="A0A100W3I7"/>
<sequence>MASHPMGPGGAVPHSEWHTSGYLHTRNQLVSFVRAGAIALILLGILALIVWI</sequence>
<organism evidence="2 3">
    <name type="scientific">Mycolicibacterium brisbanense</name>
    <dbReference type="NCBI Taxonomy" id="146020"/>
    <lineage>
        <taxon>Bacteria</taxon>
        <taxon>Bacillati</taxon>
        <taxon>Actinomycetota</taxon>
        <taxon>Actinomycetes</taxon>
        <taxon>Mycobacteriales</taxon>
        <taxon>Mycobacteriaceae</taxon>
        <taxon>Mycolicibacterium</taxon>
    </lineage>
</organism>
<proteinExistence type="predicted"/>
<gene>
    <name evidence="2" type="ORF">RMCB_5012</name>
</gene>
<feature type="transmembrane region" description="Helical" evidence="1">
    <location>
        <begin position="32"/>
        <end position="51"/>
    </location>
</feature>
<dbReference type="EMBL" id="BCSX01000044">
    <property type="protein sequence ID" value="GAS90916.1"/>
    <property type="molecule type" value="Genomic_DNA"/>
</dbReference>
<reference evidence="3" key="1">
    <citation type="journal article" date="2016" name="Genome Announc.">
        <title>Draft Genome Sequences of Five Rapidly Growing Mycobacterium Species, M. thermoresistibile, M. fortuitum subsp. acetamidolyticum, M. canariasense, M. brisbanense, and M. novocastrense.</title>
        <authorList>
            <person name="Katahira K."/>
            <person name="Ogura Y."/>
            <person name="Gotoh Y."/>
            <person name="Hayashi T."/>
        </authorList>
    </citation>
    <scope>NUCLEOTIDE SEQUENCE [LARGE SCALE GENOMIC DNA]</scope>
    <source>
        <strain evidence="3">JCM15654</strain>
    </source>
</reference>
<keyword evidence="1" id="KW-1133">Transmembrane helix</keyword>
<comment type="caution">
    <text evidence="2">The sequence shown here is derived from an EMBL/GenBank/DDBJ whole genome shotgun (WGS) entry which is preliminary data.</text>
</comment>
<dbReference type="RefSeq" id="WP_165606321.1">
    <property type="nucleotide sequence ID" value="NZ_BCSX01000044.1"/>
</dbReference>
<keyword evidence="3" id="KW-1185">Reference proteome</keyword>
<evidence type="ECO:0000313" key="2">
    <source>
        <dbReference type="EMBL" id="GAS90916.1"/>
    </source>
</evidence>
<protein>
    <submittedName>
        <fullName evidence="2">Uncharacterized protein</fullName>
    </submittedName>
</protein>
<keyword evidence="1" id="KW-0812">Transmembrane</keyword>